<dbReference type="Pfam" id="PF02384">
    <property type="entry name" value="N6_Mtase"/>
    <property type="match status" value="1"/>
</dbReference>
<evidence type="ECO:0000313" key="4">
    <source>
        <dbReference type="Proteomes" id="UP000288028"/>
    </source>
</evidence>
<dbReference type="PANTHER" id="PTHR41313">
    <property type="entry name" value="ADENINE-SPECIFIC METHYLTRANSFERASE"/>
    <property type="match status" value="1"/>
</dbReference>
<dbReference type="SUPFAM" id="SSF53335">
    <property type="entry name" value="S-adenosyl-L-methionine-dependent methyltransferases"/>
    <property type="match status" value="1"/>
</dbReference>
<keyword evidence="3" id="KW-0808">Transferase</keyword>
<proteinExistence type="predicted"/>
<dbReference type="GO" id="GO:0003677">
    <property type="term" value="F:DNA binding"/>
    <property type="evidence" value="ECO:0007669"/>
    <property type="project" value="InterPro"/>
</dbReference>
<dbReference type="PIRSF" id="PIRSF026567">
    <property type="entry name" value="Adenine_mtase_bact_prd"/>
    <property type="match status" value="1"/>
</dbReference>
<dbReference type="EMBL" id="NGKB01000006">
    <property type="protein sequence ID" value="RSU14975.1"/>
    <property type="molecule type" value="Genomic_DNA"/>
</dbReference>
<dbReference type="Gene3D" id="3.40.50.150">
    <property type="entry name" value="Vaccinia Virus protein VP39"/>
    <property type="match status" value="1"/>
</dbReference>
<dbReference type="Gene3D" id="1.10.150.470">
    <property type="match status" value="1"/>
</dbReference>
<dbReference type="InterPro" id="IPR052933">
    <property type="entry name" value="DNA_Protect_Modify"/>
</dbReference>
<feature type="domain" description="DNA methylase adenine-specific" evidence="1">
    <location>
        <begin position="106"/>
        <end position="318"/>
    </location>
</feature>
<evidence type="ECO:0000313" key="3">
    <source>
        <dbReference type="EMBL" id="RSU14975.1"/>
    </source>
</evidence>
<reference evidence="3 4" key="1">
    <citation type="submission" date="2017-05" db="EMBL/GenBank/DDBJ databases">
        <title>Vagococcus spp. assemblies.</title>
        <authorList>
            <person name="Gulvik C.A."/>
        </authorList>
    </citation>
    <scope>NUCLEOTIDE SEQUENCE [LARGE SCALE GENOMIC DNA]</scope>
    <source>
        <strain evidence="3 4">SS1714</strain>
    </source>
</reference>
<evidence type="ECO:0000259" key="2">
    <source>
        <dbReference type="Pfam" id="PF21106"/>
    </source>
</evidence>
<dbReference type="Pfam" id="PF21106">
    <property type="entry name" value="YtxK_like"/>
    <property type="match status" value="1"/>
</dbReference>
<evidence type="ECO:0000259" key="1">
    <source>
        <dbReference type="Pfam" id="PF02384"/>
    </source>
</evidence>
<name>A0A430B3Q9_9ENTE</name>
<organism evidence="3 4">
    <name type="scientific">Vagococcus carniphilus</name>
    <dbReference type="NCBI Taxonomy" id="218144"/>
    <lineage>
        <taxon>Bacteria</taxon>
        <taxon>Bacillati</taxon>
        <taxon>Bacillota</taxon>
        <taxon>Bacilli</taxon>
        <taxon>Lactobacillales</taxon>
        <taxon>Enterococcaceae</taxon>
        <taxon>Vagococcus</taxon>
    </lineage>
</organism>
<dbReference type="InterPro" id="IPR003356">
    <property type="entry name" value="DNA_methylase_A-5"/>
</dbReference>
<dbReference type="GO" id="GO:0032259">
    <property type="term" value="P:methylation"/>
    <property type="evidence" value="ECO:0007669"/>
    <property type="project" value="UniProtKB-KW"/>
</dbReference>
<dbReference type="InterPro" id="IPR048375">
    <property type="entry name" value="YtxK-like_N"/>
</dbReference>
<dbReference type="InterPro" id="IPR016843">
    <property type="entry name" value="S-AdoMet-dep_Ade-MeTrfase_prd"/>
</dbReference>
<keyword evidence="4" id="KW-1185">Reference proteome</keyword>
<dbReference type="GO" id="GO:0008170">
    <property type="term" value="F:N-methyltransferase activity"/>
    <property type="evidence" value="ECO:0007669"/>
    <property type="project" value="InterPro"/>
</dbReference>
<protein>
    <submittedName>
        <fullName evidence="3">SAM-dependent methyltransferase</fullName>
    </submittedName>
</protein>
<accession>A0A430B3Q9</accession>
<keyword evidence="3" id="KW-0489">Methyltransferase</keyword>
<dbReference type="AlphaFoldDB" id="A0A430B3Q9"/>
<feature type="domain" description="YtxK-like N-terminal helical" evidence="2">
    <location>
        <begin position="15"/>
        <end position="94"/>
    </location>
</feature>
<dbReference type="InterPro" id="IPR029063">
    <property type="entry name" value="SAM-dependent_MTases_sf"/>
</dbReference>
<gene>
    <name evidence="3" type="ORF">CBF28_07855</name>
</gene>
<dbReference type="CDD" id="cd02440">
    <property type="entry name" value="AdoMet_MTases"/>
    <property type="match status" value="1"/>
</dbReference>
<sequence>MKEVEVLAHTDVEKGFQLMFEAVTILQEALDTSFFDAYIENSENFIDSQTVRVIDGVPKKEVVEKVTSLYQQLEVLSLTEEDKRKISQLVLLKGSMEEGIQANHQLTPDGIGFLFVYLLEQLTKDSKEVSILDVAVGTGNLLYTVMTNLNLAKKSATGFGVDVDDTLLNIAAVNQEWMKLDAHLFHQDSIDPLLIDPVDVALSDLPIGYYPLDEKVADFKVASSDEHSFAHHLLMEKAMKHVKKDGFGLFLVPSNLLETNQAPLLTNWLKEDVYLQAVLQLPSSLFSQKGLGKSILILQNKGDHAKQAAEVLLAELPSLKDEQPLLKFISEFRTWYQSNINE</sequence>
<dbReference type="PANTHER" id="PTHR41313:SF1">
    <property type="entry name" value="DNA METHYLASE ADENINE-SPECIFIC DOMAIN-CONTAINING PROTEIN"/>
    <property type="match status" value="1"/>
</dbReference>
<dbReference type="Proteomes" id="UP000288028">
    <property type="component" value="Unassembled WGS sequence"/>
</dbReference>
<dbReference type="OrthoDB" id="9788159at2"/>
<comment type="caution">
    <text evidence="3">The sequence shown here is derived from an EMBL/GenBank/DDBJ whole genome shotgun (WGS) entry which is preliminary data.</text>
</comment>